<dbReference type="EMBL" id="JAKNSF020000122">
    <property type="protein sequence ID" value="KAK7713785.1"/>
    <property type="molecule type" value="Genomic_DNA"/>
</dbReference>
<feature type="domain" description="Carrier" evidence="7">
    <location>
        <begin position="940"/>
        <end position="1017"/>
    </location>
</feature>
<dbReference type="SUPFAM" id="SSF47336">
    <property type="entry name" value="ACP-like"/>
    <property type="match status" value="1"/>
</dbReference>
<dbReference type="Gene3D" id="3.30.70.3290">
    <property type="match status" value="1"/>
</dbReference>
<name>A0ABR1NSR3_DIAER</name>
<keyword evidence="3" id="KW-0808">Transferase</keyword>
<dbReference type="PROSITE" id="PS52019">
    <property type="entry name" value="PKS_MFAS_DH"/>
    <property type="match status" value="1"/>
</dbReference>
<evidence type="ECO:0000256" key="2">
    <source>
        <dbReference type="ARBA" id="ARBA00022553"/>
    </source>
</evidence>
<dbReference type="PROSITE" id="PS00606">
    <property type="entry name" value="KS3_1"/>
    <property type="match status" value="1"/>
</dbReference>
<dbReference type="Pfam" id="PF02801">
    <property type="entry name" value="Ketoacyl-synt_C"/>
    <property type="match status" value="1"/>
</dbReference>
<feature type="active site" description="Proton donor; for dehydratase activity" evidence="5">
    <location>
        <position position="800"/>
    </location>
</feature>
<feature type="region of interest" description="C-terminal hotdog fold" evidence="5">
    <location>
        <begin position="739"/>
        <end position="887"/>
    </location>
</feature>
<dbReference type="Proteomes" id="UP001430848">
    <property type="component" value="Unassembled WGS sequence"/>
</dbReference>
<sequence length="1341" mass="147004">MDRFHLEDYYCGNGQKPVNEGRSLGTRFGNFMDDPFLFDNQAFGISPREASSMDPQQRVMLTTVQRALENAGYVPDSTPSFAKETFGCFIGNATLDYVDNLRNDIDVYYSPGTLRAFLSGRISYAFRWSGPSMTLDTACSSSLVAIYQAARALAAGECRAAVAGGVNVITSPDMYLGLDRAHFLSPTGQCKAFDKAADGYCRSEGCAAVVLKRLDDAVNENDNILGVIKGIAVNQSGLASSITHPHAPTQEKLFKEVLSKTGMRHEDVSVVEAHGTGTPAGDPNEVRGIRNVFCKGRSREDPLHIMSIKANIGHCEAASGVASLTKLLLMLKHKRIPPQALLNELNPDIEDLAADGTVISTEPKDWTPPRGNRRTALLNNFGAAGSNAALLIQEYQHDASQQRPRLLDATTHVFGCSARNAELLQQLRESLVSYLTEHQGELSIADVCYTSTARRSLQSYRLSTTASSIKDLIANLKAAQILEAPDRPRATVSSRLSNGTPEKLSSLRKGKDPSQTLSEIFCAVYRDNVEIHWRAVFENSDLKPKMTDLPASPVHLKKYHSPVPRELAPGFHNVSANRPAGTRYTLLENCVGPNGDTTAEFHTPIQSLGDLIKGHVVCGKPLCPASVYAEMALAAITHADGADAEDQVFKLSDMSFTRPLLFSQDSPKTISITIHREERTDMSQIFRVSSFSDRGKLSEPKLHSFGKIKRQSLLKAAGKLKRTERALARRKASFERGGHQMFSTATMYKKIFSRVVEYSPQYWAVRKLYVDDDAEEALASCELPATSTHANYAGHPILLDTMLHIAGFMANLNVDADTVCICHHVASVSMLRKTFRSKHAFDVHCSNSSVPSAAESIFADVHAVDGDGIIAVMKGVEFKRSKLSKIQAGFEMIAEDFPKMNKKADQHIKLREQREIEEPRHVATKLAITVDDYEGSTATESLATSPASVVDILSKTTGVKAEALTPRTRLAALGVDSLMILELEKKLEDFLGHSPGVSELSMCESVGDVEALVSVASSAGGSRSPGAERRSLDATERKTSSSRSRTSSENEDGHDREEPQISNDMVKLLRSCLRPEEQPMARVQNGSKFPDSAPFYLIHPGAGMCFEYHRIGPLDRDVHAIQDPRIFSDAKEDWSCIEEMAQHYAAIVSKSRPSYPSRGIILGGYSFGGIVAFEMARLLSERGDCLVRGVVLIDAPPPLNHIPLARDTVQAAMAAKHVRPDKTRPPEAARFHEAIGALAVRNNLRRAALLGQYQPRREGPMPRVVLLRSSEGFRAAGHSLPENKWLHDRRDVKTSSEAWEQLMGAKVKVIDIPGDHFTPFEPGHIDGTSQAIYDACDMLDD</sequence>
<dbReference type="InterPro" id="IPR020841">
    <property type="entry name" value="PKS_Beta-ketoAc_synthase_dom"/>
</dbReference>
<evidence type="ECO:0000256" key="4">
    <source>
        <dbReference type="ARBA" id="ARBA00023268"/>
    </source>
</evidence>
<dbReference type="InterPro" id="IPR001031">
    <property type="entry name" value="Thioesterase"/>
</dbReference>
<proteinExistence type="predicted"/>
<dbReference type="InterPro" id="IPR029058">
    <property type="entry name" value="AB_hydrolase_fold"/>
</dbReference>
<feature type="domain" description="Ketosynthase family 3 (KS3)" evidence="8">
    <location>
        <begin position="1"/>
        <end position="394"/>
    </location>
</feature>
<comment type="caution">
    <text evidence="10">The sequence shown here is derived from an EMBL/GenBank/DDBJ whole genome shotgun (WGS) entry which is preliminary data.</text>
</comment>
<feature type="domain" description="PKS/mFAS DH" evidence="9">
    <location>
        <begin position="584"/>
        <end position="887"/>
    </location>
</feature>
<feature type="region of interest" description="Disordered" evidence="6">
    <location>
        <begin position="1017"/>
        <end position="1061"/>
    </location>
</feature>
<dbReference type="Pfam" id="PF22621">
    <property type="entry name" value="CurL-like_PKS_C"/>
    <property type="match status" value="1"/>
</dbReference>
<dbReference type="SUPFAM" id="SSF53901">
    <property type="entry name" value="Thiolase-like"/>
    <property type="match status" value="1"/>
</dbReference>
<dbReference type="Gene3D" id="3.40.50.1820">
    <property type="entry name" value="alpha/beta hydrolase"/>
    <property type="match status" value="1"/>
</dbReference>
<dbReference type="InterPro" id="IPR016039">
    <property type="entry name" value="Thiolase-like"/>
</dbReference>
<dbReference type="SMART" id="SM00825">
    <property type="entry name" value="PKS_KS"/>
    <property type="match status" value="1"/>
</dbReference>
<feature type="active site" description="Proton acceptor; for dehydratase activity" evidence="5">
    <location>
        <position position="615"/>
    </location>
</feature>
<dbReference type="Gene3D" id="3.40.47.10">
    <property type="match status" value="1"/>
</dbReference>
<keyword evidence="1" id="KW-0596">Phosphopantetheine</keyword>
<dbReference type="Gene3D" id="1.10.1200.10">
    <property type="entry name" value="ACP-like"/>
    <property type="match status" value="1"/>
</dbReference>
<dbReference type="Pfam" id="PF00550">
    <property type="entry name" value="PP-binding"/>
    <property type="match status" value="1"/>
</dbReference>
<dbReference type="InterPro" id="IPR014030">
    <property type="entry name" value="Ketoacyl_synth_N"/>
</dbReference>
<keyword evidence="2" id="KW-0597">Phosphoprotein</keyword>
<dbReference type="InterPro" id="IPR050091">
    <property type="entry name" value="PKS_NRPS_Biosynth_Enz"/>
</dbReference>
<dbReference type="Pfam" id="PF00975">
    <property type="entry name" value="Thioesterase"/>
    <property type="match status" value="1"/>
</dbReference>
<feature type="compositionally biased region" description="Basic and acidic residues" evidence="6">
    <location>
        <begin position="1046"/>
        <end position="1059"/>
    </location>
</feature>
<dbReference type="InterPro" id="IPR009081">
    <property type="entry name" value="PP-bd_ACP"/>
</dbReference>
<feature type="compositionally biased region" description="Basic and acidic residues" evidence="6">
    <location>
        <begin position="1026"/>
        <end position="1039"/>
    </location>
</feature>
<keyword evidence="11" id="KW-1185">Reference proteome</keyword>
<dbReference type="NCBIfam" id="TIGR04532">
    <property type="entry name" value="PT_fungal_PKS"/>
    <property type="match status" value="1"/>
</dbReference>
<protein>
    <recommendedName>
        <fullName evidence="12">Polyketide synthase</fullName>
    </recommendedName>
</protein>
<dbReference type="Pfam" id="PF00109">
    <property type="entry name" value="ketoacyl-synt"/>
    <property type="match status" value="1"/>
</dbReference>
<dbReference type="InterPro" id="IPR014031">
    <property type="entry name" value="Ketoacyl_synth_C"/>
</dbReference>
<gene>
    <name evidence="10" type="ORF">SLS63_011947</name>
</gene>
<dbReference type="InterPro" id="IPR049552">
    <property type="entry name" value="PKS_DH_N"/>
</dbReference>
<dbReference type="Pfam" id="PF14765">
    <property type="entry name" value="PS-DH"/>
    <property type="match status" value="1"/>
</dbReference>
<dbReference type="InterPro" id="IPR049551">
    <property type="entry name" value="PKS_DH_C"/>
</dbReference>
<evidence type="ECO:0000313" key="11">
    <source>
        <dbReference type="Proteomes" id="UP001430848"/>
    </source>
</evidence>
<dbReference type="PANTHER" id="PTHR43775">
    <property type="entry name" value="FATTY ACID SYNTHASE"/>
    <property type="match status" value="1"/>
</dbReference>
<evidence type="ECO:0000256" key="3">
    <source>
        <dbReference type="ARBA" id="ARBA00022679"/>
    </source>
</evidence>
<dbReference type="PROSITE" id="PS52004">
    <property type="entry name" value="KS3_2"/>
    <property type="match status" value="1"/>
</dbReference>
<dbReference type="CDD" id="cd00833">
    <property type="entry name" value="PKS"/>
    <property type="match status" value="1"/>
</dbReference>
<dbReference type="Pfam" id="PF21089">
    <property type="entry name" value="PKS_DH_N"/>
    <property type="match status" value="1"/>
</dbReference>
<dbReference type="InterPro" id="IPR036736">
    <property type="entry name" value="ACP-like_sf"/>
</dbReference>
<organism evidence="10 11">
    <name type="scientific">Diaporthe eres</name>
    <name type="common">Phomopsis oblonga</name>
    <dbReference type="NCBI Taxonomy" id="83184"/>
    <lineage>
        <taxon>Eukaryota</taxon>
        <taxon>Fungi</taxon>
        <taxon>Dikarya</taxon>
        <taxon>Ascomycota</taxon>
        <taxon>Pezizomycotina</taxon>
        <taxon>Sordariomycetes</taxon>
        <taxon>Sordariomycetidae</taxon>
        <taxon>Diaporthales</taxon>
        <taxon>Diaporthaceae</taxon>
        <taxon>Diaporthe</taxon>
        <taxon>Diaporthe eres species complex</taxon>
    </lineage>
</organism>
<reference evidence="10 11" key="1">
    <citation type="submission" date="2024-02" db="EMBL/GenBank/DDBJ databases">
        <title>De novo assembly and annotation of 12 fungi associated with fruit tree decline syndrome in Ontario, Canada.</title>
        <authorList>
            <person name="Sulman M."/>
            <person name="Ellouze W."/>
            <person name="Ilyukhin E."/>
        </authorList>
    </citation>
    <scope>NUCLEOTIDE SEQUENCE [LARGE SCALE GENOMIC DNA]</scope>
    <source>
        <strain evidence="10 11">M169</strain>
    </source>
</reference>
<dbReference type="InterPro" id="IPR049900">
    <property type="entry name" value="PKS_mFAS_DH"/>
</dbReference>
<evidence type="ECO:0000259" key="7">
    <source>
        <dbReference type="PROSITE" id="PS50075"/>
    </source>
</evidence>
<feature type="compositionally biased region" description="Polar residues" evidence="6">
    <location>
        <begin position="491"/>
        <end position="500"/>
    </location>
</feature>
<dbReference type="PROSITE" id="PS50075">
    <property type="entry name" value="CARRIER"/>
    <property type="match status" value="1"/>
</dbReference>
<evidence type="ECO:0000256" key="1">
    <source>
        <dbReference type="ARBA" id="ARBA00022450"/>
    </source>
</evidence>
<dbReference type="InterPro" id="IPR030918">
    <property type="entry name" value="PT_fungal_PKS"/>
</dbReference>
<dbReference type="SUPFAM" id="SSF53474">
    <property type="entry name" value="alpha/beta-Hydrolases"/>
    <property type="match status" value="1"/>
</dbReference>
<dbReference type="InterPro" id="IPR018201">
    <property type="entry name" value="Ketoacyl_synth_AS"/>
</dbReference>
<dbReference type="PANTHER" id="PTHR43775:SF21">
    <property type="entry name" value="NON-REDUCING POLYKETIDE SYNTHASE AUSA-RELATED"/>
    <property type="match status" value="1"/>
</dbReference>
<evidence type="ECO:0000313" key="10">
    <source>
        <dbReference type="EMBL" id="KAK7713785.1"/>
    </source>
</evidence>
<evidence type="ECO:0000256" key="6">
    <source>
        <dbReference type="SAM" id="MobiDB-lite"/>
    </source>
</evidence>
<evidence type="ECO:0008006" key="12">
    <source>
        <dbReference type="Google" id="ProtNLM"/>
    </source>
</evidence>
<feature type="region of interest" description="N-terminal hotdog fold" evidence="5">
    <location>
        <begin position="584"/>
        <end position="715"/>
    </location>
</feature>
<evidence type="ECO:0000259" key="9">
    <source>
        <dbReference type="PROSITE" id="PS52019"/>
    </source>
</evidence>
<evidence type="ECO:0000256" key="5">
    <source>
        <dbReference type="PROSITE-ProRule" id="PRU01363"/>
    </source>
</evidence>
<dbReference type="Gene3D" id="3.10.129.110">
    <property type="entry name" value="Polyketide synthase dehydratase"/>
    <property type="match status" value="1"/>
</dbReference>
<evidence type="ECO:0000259" key="8">
    <source>
        <dbReference type="PROSITE" id="PS52004"/>
    </source>
</evidence>
<feature type="region of interest" description="Disordered" evidence="6">
    <location>
        <begin position="487"/>
        <end position="512"/>
    </location>
</feature>
<dbReference type="InterPro" id="IPR042104">
    <property type="entry name" value="PKS_dehydratase_sf"/>
</dbReference>
<accession>A0ABR1NSR3</accession>
<keyword evidence="4" id="KW-0511">Multifunctional enzyme</keyword>